<sequence length="804" mass="91104">MSDEDRTEGGVGEDNPTAATTQTYDFHAFRKKPKIRKQTDDEESTVDKCCSVISLLLFGIVTLVIIIAGVTSYRILIVVSISKIKENRTDTYYHFTGSISDNVTALDAENFEKIEKLRWYCLLLGSMLAPVVLGFIGSVTSACFQSARKKGTKFMVQGFSDQPPDAFDSEDRKMPLGAFAKRILFLIVLTAIPEILHTGGMCLFVFKALPEVHTLDIMPLFYATGFVPALLLLILHIKSDRQSRGMKIRDILLDILVVLIQLGCVVFICIPWNWDSQSLRNFAPSRDWTLPVAILLISFGWWENFVNTDAKNYISIPIKNFKTEMRRHRSLIYSYVMFFKMIATLCFTLGILYWNGFSVEDVQRFFTSDQYVHETERVALISVGCILGFAALLSYLSIFLTCTMGIPKLGYICVLISMAASPLVVFIPLCSKETLAFIERYTPDQTLGGVIRRWLVGSLSPNCDPNNPEHLWAQVGLYIALLLSHLFLNRHVWNSLGKTAIPSLKWIFIQPLYCGILLEQSFMFRRRLPKDVDVDGNDVDAVEDVAHIPSCEDGSDVDSAEDVAHIPSGEDSGKKKPMVYACGTMWHESEIEMRQMLASIIRLDGAVKKEDSIFDYETHIMFDDAFTYTIENMKETKDASSRKDAPDPRSSTHGTKEEVKTQYKRRIVNNHVNSFFRIILEDVFRQDVDHEIVERVMKELSKASRASDEEHSQTEPKTPATETNAGHKAAWEDRRSVSKSSCGTVQMQTSTSVHVNGNTHNPATCLKVTRTPYGGRLEIKMNNTTLYVHLKDKDKIRHRKRWSQ</sequence>
<dbReference type="Pfam" id="PF23000">
    <property type="entry name" value="ChitinSynthase_IV_N"/>
    <property type="match status" value="1"/>
</dbReference>
<feature type="region of interest" description="Disordered" evidence="4">
    <location>
        <begin position="1"/>
        <end position="21"/>
    </location>
</feature>
<dbReference type="STRING" id="7574.A0A1S3JKX1"/>
<comment type="subcellular location">
    <subcellularLocation>
        <location evidence="1">Membrane</location>
        <topology evidence="1">Multi-pass membrane protein</topology>
    </subcellularLocation>
</comment>
<evidence type="ECO:0000256" key="2">
    <source>
        <dbReference type="ARBA" id="ARBA00022692"/>
    </source>
</evidence>
<evidence type="ECO:0000256" key="3">
    <source>
        <dbReference type="ARBA" id="ARBA00023136"/>
    </source>
</evidence>
<dbReference type="KEGG" id="lak:106174147"/>
<dbReference type="GO" id="GO:0004100">
    <property type="term" value="F:chitin synthase activity"/>
    <property type="evidence" value="ECO:0007669"/>
    <property type="project" value="InterPro"/>
</dbReference>
<feature type="region of interest" description="Disordered" evidence="4">
    <location>
        <begin position="701"/>
        <end position="737"/>
    </location>
</feature>
<dbReference type="GO" id="GO:0071944">
    <property type="term" value="C:cell periphery"/>
    <property type="evidence" value="ECO:0007669"/>
    <property type="project" value="TreeGrafter"/>
</dbReference>
<dbReference type="Proteomes" id="UP000085678">
    <property type="component" value="Unplaced"/>
</dbReference>
<evidence type="ECO:0000313" key="7">
    <source>
        <dbReference type="Proteomes" id="UP000085678"/>
    </source>
</evidence>
<name>A0A1S3JKX1_LINAN</name>
<evidence type="ECO:0000259" key="6">
    <source>
        <dbReference type="Pfam" id="PF23000"/>
    </source>
</evidence>
<feature type="transmembrane region" description="Helical" evidence="5">
    <location>
        <begin position="52"/>
        <end position="76"/>
    </location>
</feature>
<gene>
    <name evidence="8" type="primary">LOC106174147</name>
</gene>
<dbReference type="InterPro" id="IPR055120">
    <property type="entry name" value="Chs-1/2_IV_N"/>
</dbReference>
<feature type="transmembrane region" description="Helical" evidence="5">
    <location>
        <begin position="288"/>
        <end position="310"/>
    </location>
</feature>
<keyword evidence="5" id="KW-1133">Transmembrane helix</keyword>
<evidence type="ECO:0000256" key="4">
    <source>
        <dbReference type="SAM" id="MobiDB-lite"/>
    </source>
</evidence>
<feature type="compositionally biased region" description="Basic and acidic residues" evidence="4">
    <location>
        <begin position="636"/>
        <end position="647"/>
    </location>
</feature>
<dbReference type="InterPro" id="IPR004835">
    <property type="entry name" value="Chitin_synth"/>
</dbReference>
<feature type="transmembrane region" description="Helical" evidence="5">
    <location>
        <begin position="218"/>
        <end position="239"/>
    </location>
</feature>
<organism evidence="7 8">
    <name type="scientific">Lingula anatina</name>
    <name type="common">Brachiopod</name>
    <name type="synonym">Lingula unguis</name>
    <dbReference type="NCBI Taxonomy" id="7574"/>
    <lineage>
        <taxon>Eukaryota</taxon>
        <taxon>Metazoa</taxon>
        <taxon>Spiralia</taxon>
        <taxon>Lophotrochozoa</taxon>
        <taxon>Brachiopoda</taxon>
        <taxon>Linguliformea</taxon>
        <taxon>Lingulata</taxon>
        <taxon>Lingulida</taxon>
        <taxon>Linguloidea</taxon>
        <taxon>Lingulidae</taxon>
        <taxon>Lingula</taxon>
    </lineage>
</organism>
<feature type="transmembrane region" description="Helical" evidence="5">
    <location>
        <begin position="117"/>
        <end position="144"/>
    </location>
</feature>
<feature type="region of interest" description="Disordered" evidence="4">
    <location>
        <begin position="636"/>
        <end position="662"/>
    </location>
</feature>
<evidence type="ECO:0000313" key="8">
    <source>
        <dbReference type="RefSeq" id="XP_013411022.1"/>
    </source>
</evidence>
<feature type="transmembrane region" description="Helical" evidence="5">
    <location>
        <begin position="409"/>
        <end position="429"/>
    </location>
</feature>
<reference evidence="8" key="1">
    <citation type="submission" date="2025-08" db="UniProtKB">
        <authorList>
            <consortium name="RefSeq"/>
        </authorList>
    </citation>
    <scope>IDENTIFICATION</scope>
    <source>
        <tissue evidence="8">Gonads</tissue>
    </source>
</reference>
<feature type="transmembrane region" description="Helical" evidence="5">
    <location>
        <begin position="378"/>
        <end position="402"/>
    </location>
</feature>
<dbReference type="GeneID" id="106174147"/>
<keyword evidence="3 5" id="KW-0472">Membrane</keyword>
<dbReference type="RefSeq" id="XP_013411022.1">
    <property type="nucleotide sequence ID" value="XM_013555568.1"/>
</dbReference>
<protein>
    <submittedName>
        <fullName evidence="8">Uncharacterized protein LOC106174147</fullName>
    </submittedName>
</protein>
<proteinExistence type="predicted"/>
<dbReference type="GO" id="GO:0016020">
    <property type="term" value="C:membrane"/>
    <property type="evidence" value="ECO:0007669"/>
    <property type="project" value="UniProtKB-SubCell"/>
</dbReference>
<keyword evidence="2 5" id="KW-0812">Transmembrane</keyword>
<dbReference type="PANTHER" id="PTHR22914:SF42">
    <property type="entry name" value="CHITIN SYNTHASE"/>
    <property type="match status" value="1"/>
</dbReference>
<feature type="transmembrane region" description="Helical" evidence="5">
    <location>
        <begin position="251"/>
        <end position="273"/>
    </location>
</feature>
<dbReference type="AlphaFoldDB" id="A0A1S3JKX1"/>
<dbReference type="OrthoDB" id="370884at2759"/>
<accession>A0A1S3JKX1</accession>
<feature type="non-terminal residue" evidence="8">
    <location>
        <position position="804"/>
    </location>
</feature>
<evidence type="ECO:0000256" key="1">
    <source>
        <dbReference type="ARBA" id="ARBA00004141"/>
    </source>
</evidence>
<keyword evidence="7" id="KW-1185">Reference proteome</keyword>
<feature type="transmembrane region" description="Helical" evidence="5">
    <location>
        <begin position="183"/>
        <end position="206"/>
    </location>
</feature>
<evidence type="ECO:0000256" key="5">
    <source>
        <dbReference type="SAM" id="Phobius"/>
    </source>
</evidence>
<feature type="transmembrane region" description="Helical" evidence="5">
    <location>
        <begin position="331"/>
        <end position="354"/>
    </location>
</feature>
<feature type="domain" description="Chitin synthase chs-1/2 N-terminal putative transporter" evidence="6">
    <location>
        <begin position="191"/>
        <end position="439"/>
    </location>
</feature>
<dbReference type="InParanoid" id="A0A1S3JKX1"/>
<feature type="compositionally biased region" description="Basic and acidic residues" evidence="4">
    <location>
        <begin position="701"/>
        <end position="714"/>
    </location>
</feature>
<dbReference type="PANTHER" id="PTHR22914">
    <property type="entry name" value="CHITIN SYNTHASE"/>
    <property type="match status" value="1"/>
</dbReference>
<dbReference type="GO" id="GO:0006031">
    <property type="term" value="P:chitin biosynthetic process"/>
    <property type="evidence" value="ECO:0007669"/>
    <property type="project" value="TreeGrafter"/>
</dbReference>